<evidence type="ECO:0000256" key="1">
    <source>
        <dbReference type="SAM" id="SignalP"/>
    </source>
</evidence>
<accession>A0ABQ1HGN0</accession>
<comment type="caution">
    <text evidence="2">The sequence shown here is derived from an EMBL/GenBank/DDBJ whole genome shotgun (WGS) entry which is preliminary data.</text>
</comment>
<evidence type="ECO:0000313" key="3">
    <source>
        <dbReference type="Proteomes" id="UP000658793"/>
    </source>
</evidence>
<gene>
    <name evidence="2" type="ORF">GCM10008015_16880</name>
</gene>
<keyword evidence="3" id="KW-1185">Reference proteome</keyword>
<evidence type="ECO:0008006" key="4">
    <source>
        <dbReference type="Google" id="ProtNLM"/>
    </source>
</evidence>
<organism evidence="2 3">
    <name type="scientific">Flavobacterium palustre</name>
    <dbReference type="NCBI Taxonomy" id="1476463"/>
    <lineage>
        <taxon>Bacteria</taxon>
        <taxon>Pseudomonadati</taxon>
        <taxon>Bacteroidota</taxon>
        <taxon>Flavobacteriia</taxon>
        <taxon>Flavobacteriales</taxon>
        <taxon>Flavobacteriaceae</taxon>
        <taxon>Flavobacterium</taxon>
    </lineage>
</organism>
<sequence length="461" mass="53601">MKKFPFFKPFFLFSIIFSCFCAANAAPVNLISKEIRSNFNYTFGEKPIGGKAVYIPIELKNNDFNSSDSEWSYQRSASSDNIIIFWAKGFGQYPDKAPNPKLNVDINAVLTKAEKYYSYYRDTMQFVQKGKSKTDQYRMIIILRYQEEWLATGAGYDNVIGALWVNPWASNTDSALAHEFGHTFQYQTACDGNYGFRDQNYVGQFWEQCAQFMSWQINNDSFTREIPRFLENTHKHFSHEDYRYQSMYLMEFWKQKHGIDFLGKLWRSAQTPEHPLQTYKRITGINQEQLNDEFFEYACKNISWDYPLGNHNKTFIKNLAAAEQTKYTHHTALEAINNGYYKIADKQIPQVYGYNAIPLSVPESGTKVAVDFEGLKGQWSAIEGWRYGFVVIKENDTAIYGKMKKTKKGKTTITIPQDAKELWLVVTGAATEHRNHVWDDKPDNDENFPYKVKFTNTSLKD</sequence>
<feature type="signal peptide" evidence="1">
    <location>
        <begin position="1"/>
        <end position="25"/>
    </location>
</feature>
<dbReference type="InterPro" id="IPR045690">
    <property type="entry name" value="DUF6055"/>
</dbReference>
<protein>
    <recommendedName>
        <fullName evidence="4">DUF4859 domain-containing protein</fullName>
    </recommendedName>
</protein>
<evidence type="ECO:0000313" key="2">
    <source>
        <dbReference type="EMBL" id="GGA76889.1"/>
    </source>
</evidence>
<proteinExistence type="predicted"/>
<name>A0ABQ1HGN0_9FLAO</name>
<dbReference type="PROSITE" id="PS51257">
    <property type="entry name" value="PROKAR_LIPOPROTEIN"/>
    <property type="match status" value="1"/>
</dbReference>
<dbReference type="Pfam" id="PF19527">
    <property type="entry name" value="DUF6055"/>
    <property type="match status" value="1"/>
</dbReference>
<keyword evidence="1" id="KW-0732">Signal</keyword>
<reference evidence="3" key="1">
    <citation type="journal article" date="2019" name="Int. J. Syst. Evol. Microbiol.">
        <title>The Global Catalogue of Microorganisms (GCM) 10K type strain sequencing project: providing services to taxonomists for standard genome sequencing and annotation.</title>
        <authorList>
            <consortium name="The Broad Institute Genomics Platform"/>
            <consortium name="The Broad Institute Genome Sequencing Center for Infectious Disease"/>
            <person name="Wu L."/>
            <person name="Ma J."/>
        </authorList>
    </citation>
    <scope>NUCLEOTIDE SEQUENCE [LARGE SCALE GENOMIC DNA]</scope>
    <source>
        <strain evidence="3">CGMCC 1.12811</strain>
    </source>
</reference>
<dbReference type="EMBL" id="BMGA01000003">
    <property type="protein sequence ID" value="GGA76889.1"/>
    <property type="molecule type" value="Genomic_DNA"/>
</dbReference>
<feature type="chain" id="PRO_5045873100" description="DUF4859 domain-containing protein" evidence="1">
    <location>
        <begin position="26"/>
        <end position="461"/>
    </location>
</feature>
<dbReference type="Proteomes" id="UP000658793">
    <property type="component" value="Unassembled WGS sequence"/>
</dbReference>
<dbReference type="RefSeq" id="WP_188493862.1">
    <property type="nucleotide sequence ID" value="NZ_BMGA01000003.1"/>
</dbReference>